<organism evidence="9 10">
    <name type="scientific">Actinacidiphila polyblastidii</name>
    <dbReference type="NCBI Taxonomy" id="3110430"/>
    <lineage>
        <taxon>Bacteria</taxon>
        <taxon>Bacillati</taxon>
        <taxon>Actinomycetota</taxon>
        <taxon>Actinomycetes</taxon>
        <taxon>Kitasatosporales</taxon>
        <taxon>Streptomycetaceae</taxon>
        <taxon>Actinacidiphila</taxon>
    </lineage>
</organism>
<evidence type="ECO:0000256" key="1">
    <source>
        <dbReference type="ARBA" id="ARBA00009902"/>
    </source>
</evidence>
<keyword evidence="4 5" id="KW-0326">Glycosidase</keyword>
<feature type="domain" description="Glycosyl hydrolase family 32 N-terminal" evidence="7">
    <location>
        <begin position="12"/>
        <end position="327"/>
    </location>
</feature>
<accession>A0ABU7PIF6</accession>
<dbReference type="Pfam" id="PF00251">
    <property type="entry name" value="Glyco_hydro_32N"/>
    <property type="match status" value="1"/>
</dbReference>
<dbReference type="SUPFAM" id="SSF75005">
    <property type="entry name" value="Arabinanase/levansucrase/invertase"/>
    <property type="match status" value="1"/>
</dbReference>
<dbReference type="EMBL" id="JAZEWV010000031">
    <property type="protein sequence ID" value="MEE4545595.1"/>
    <property type="molecule type" value="Genomic_DNA"/>
</dbReference>
<dbReference type="InterPro" id="IPR051214">
    <property type="entry name" value="GH32_Enzymes"/>
</dbReference>
<evidence type="ECO:0000313" key="10">
    <source>
        <dbReference type="Proteomes" id="UP001344658"/>
    </source>
</evidence>
<evidence type="ECO:0000256" key="2">
    <source>
        <dbReference type="ARBA" id="ARBA00012758"/>
    </source>
</evidence>
<dbReference type="SUPFAM" id="SSF49899">
    <property type="entry name" value="Concanavalin A-like lectins/glucanases"/>
    <property type="match status" value="1"/>
</dbReference>
<dbReference type="RefSeq" id="WP_330799294.1">
    <property type="nucleotide sequence ID" value="NZ_JAZEWV010000031.1"/>
</dbReference>
<dbReference type="Proteomes" id="UP001344658">
    <property type="component" value="Unassembled WGS sequence"/>
</dbReference>
<dbReference type="InterPro" id="IPR001362">
    <property type="entry name" value="Glyco_hydro_32"/>
</dbReference>
<feature type="domain" description="Glycosyl hydrolase family 32 C-terminal" evidence="8">
    <location>
        <begin position="330"/>
        <end position="473"/>
    </location>
</feature>
<evidence type="ECO:0000259" key="7">
    <source>
        <dbReference type="Pfam" id="PF00251"/>
    </source>
</evidence>
<evidence type="ECO:0000313" key="9">
    <source>
        <dbReference type="EMBL" id="MEE4545595.1"/>
    </source>
</evidence>
<protein>
    <recommendedName>
        <fullName evidence="2">beta-fructofuranosidase</fullName>
        <ecNumber evidence="2">3.2.1.26</ecNumber>
    </recommendedName>
</protein>
<dbReference type="Gene3D" id="2.60.120.560">
    <property type="entry name" value="Exo-inulinase, domain 1"/>
    <property type="match status" value="1"/>
</dbReference>
<dbReference type="Pfam" id="PF08244">
    <property type="entry name" value="Glyco_hydro_32C"/>
    <property type="match status" value="1"/>
</dbReference>
<dbReference type="PROSITE" id="PS00609">
    <property type="entry name" value="GLYCOSYL_HYDROL_F32"/>
    <property type="match status" value="1"/>
</dbReference>
<dbReference type="CDD" id="cd08996">
    <property type="entry name" value="GH32_FFase"/>
    <property type="match status" value="1"/>
</dbReference>
<dbReference type="InterPro" id="IPR013320">
    <property type="entry name" value="ConA-like_dom_sf"/>
</dbReference>
<dbReference type="SMART" id="SM00640">
    <property type="entry name" value="Glyco_32"/>
    <property type="match status" value="1"/>
</dbReference>
<dbReference type="EC" id="3.2.1.26" evidence="2"/>
<comment type="caution">
    <text evidence="9">The sequence shown here is derived from an EMBL/GenBank/DDBJ whole genome shotgun (WGS) entry which is preliminary data.</text>
</comment>
<gene>
    <name evidence="9" type="ORF">V2S66_26965</name>
</gene>
<feature type="region of interest" description="Disordered" evidence="6">
    <location>
        <begin position="335"/>
        <end position="354"/>
    </location>
</feature>
<dbReference type="InterPro" id="IPR013189">
    <property type="entry name" value="Glyco_hydro_32_C"/>
</dbReference>
<sequence length="506" mass="54739">MSEPDPHFPVAHLRPPANWINDPNGLVFHDGHYHVFFQYNPHSARHADMHWGHYRSADLVHWEHLPIALAPTPGGDDADGVWSGNAVSTGGQLVAFSCARQDHRWWQPVTSAVSDDDGLTFTKRREPLIPAPPEGTSMFRDPYVWRDGGHWRMLVGSALTDGRAAAQSYLSADLEHWDHTGHFLARAPEPLPGGGDTEEGWECVQYAAFGDGRGALLVSAWDPQDGAAHTVAYTGREHGAGFAAGPPQRLDHGPDFYAPALLSAPGEGTHGSADGRRWLMWAWSWEARDAIRVGAPSAWTDEAGWAGMLTLPRQITLGPDGTVRQQPARELDALRGPQSLHHEGTADADTPHELGTTGRSFDLTARLHRSADGRAAAGLRLLTAPDAGEYLDIVLDPATGDLVVDRERASLDPRAEGGSWRIPAAAGPGESADLRVIVDHSIAEVFLPATGRALTLRFYPQGDAPWRLRVRTTGQGSAAFDVRTWQLKALPITVTHGARAENGGAS</sequence>
<evidence type="ECO:0000256" key="4">
    <source>
        <dbReference type="ARBA" id="ARBA00023295"/>
    </source>
</evidence>
<evidence type="ECO:0000259" key="8">
    <source>
        <dbReference type="Pfam" id="PF08244"/>
    </source>
</evidence>
<dbReference type="PANTHER" id="PTHR43101:SF1">
    <property type="entry name" value="BETA-FRUCTOSIDASE"/>
    <property type="match status" value="1"/>
</dbReference>
<dbReference type="GO" id="GO:0016787">
    <property type="term" value="F:hydrolase activity"/>
    <property type="evidence" value="ECO:0007669"/>
    <property type="project" value="UniProtKB-KW"/>
</dbReference>
<reference evidence="9 10" key="1">
    <citation type="submission" date="2023-12" db="EMBL/GenBank/DDBJ databases">
        <title>Streptomyces sp. V4-01.</title>
        <authorList>
            <person name="Somphong A."/>
            <person name="Phongsopitanun W."/>
        </authorList>
    </citation>
    <scope>NUCLEOTIDE SEQUENCE [LARGE SCALE GENOMIC DNA]</scope>
    <source>
        <strain evidence="9 10">V4-01</strain>
    </source>
</reference>
<dbReference type="PANTHER" id="PTHR43101">
    <property type="entry name" value="BETA-FRUCTOSIDASE"/>
    <property type="match status" value="1"/>
</dbReference>
<feature type="compositionally biased region" description="Basic and acidic residues" evidence="6">
    <location>
        <begin position="340"/>
        <end position="352"/>
    </location>
</feature>
<name>A0ABU7PIF6_9ACTN</name>
<dbReference type="Gene3D" id="2.115.10.20">
    <property type="entry name" value="Glycosyl hydrolase domain, family 43"/>
    <property type="match status" value="1"/>
</dbReference>
<evidence type="ECO:0000256" key="6">
    <source>
        <dbReference type="SAM" id="MobiDB-lite"/>
    </source>
</evidence>
<evidence type="ECO:0000256" key="3">
    <source>
        <dbReference type="ARBA" id="ARBA00022801"/>
    </source>
</evidence>
<keyword evidence="10" id="KW-1185">Reference proteome</keyword>
<dbReference type="InterPro" id="IPR018053">
    <property type="entry name" value="Glyco_hydro_32_AS"/>
</dbReference>
<proteinExistence type="inferred from homology"/>
<dbReference type="InterPro" id="IPR013148">
    <property type="entry name" value="Glyco_hydro_32_N"/>
</dbReference>
<evidence type="ECO:0000256" key="5">
    <source>
        <dbReference type="RuleBase" id="RU362110"/>
    </source>
</evidence>
<comment type="similarity">
    <text evidence="1 5">Belongs to the glycosyl hydrolase 32 family.</text>
</comment>
<dbReference type="InterPro" id="IPR023296">
    <property type="entry name" value="Glyco_hydro_beta-prop_sf"/>
</dbReference>
<keyword evidence="3 5" id="KW-0378">Hydrolase</keyword>